<feature type="domain" description="VOC" evidence="2">
    <location>
        <begin position="5"/>
        <end position="126"/>
    </location>
</feature>
<protein>
    <submittedName>
        <fullName evidence="3">Lactoylglutathione lyase</fullName>
    </submittedName>
</protein>
<dbReference type="SUPFAM" id="SSF54593">
    <property type="entry name" value="Glyoxalase/Bleomycin resistance protein/Dihydroxybiphenyl dioxygenase"/>
    <property type="match status" value="1"/>
</dbReference>
<dbReference type="CDD" id="cd06587">
    <property type="entry name" value="VOC"/>
    <property type="match status" value="1"/>
</dbReference>
<dbReference type="Proteomes" id="UP000628017">
    <property type="component" value="Unassembled WGS sequence"/>
</dbReference>
<dbReference type="Gene3D" id="3.10.180.10">
    <property type="entry name" value="2,3-Dihydroxybiphenyl 1,2-Dioxygenase, domain 1"/>
    <property type="match status" value="1"/>
</dbReference>
<reference evidence="3" key="2">
    <citation type="submission" date="2020-09" db="EMBL/GenBank/DDBJ databases">
        <authorList>
            <person name="Sun Q."/>
            <person name="Zhou Y."/>
        </authorList>
    </citation>
    <scope>NUCLEOTIDE SEQUENCE</scope>
    <source>
        <strain evidence="3">CGMCC 1.15880</strain>
    </source>
</reference>
<keyword evidence="1" id="KW-0479">Metal-binding</keyword>
<dbReference type="AlphaFoldDB" id="A0A916QRU9"/>
<keyword evidence="3" id="KW-0456">Lyase</keyword>
<dbReference type="PANTHER" id="PTHR43048">
    <property type="entry name" value="METHYLMALONYL-COA EPIMERASE"/>
    <property type="match status" value="1"/>
</dbReference>
<gene>
    <name evidence="3" type="primary">lguL</name>
    <name evidence="3" type="ORF">GCM10011498_02080</name>
</gene>
<dbReference type="GO" id="GO:0004493">
    <property type="term" value="F:methylmalonyl-CoA epimerase activity"/>
    <property type="evidence" value="ECO:0007669"/>
    <property type="project" value="TreeGrafter"/>
</dbReference>
<proteinExistence type="predicted"/>
<evidence type="ECO:0000256" key="1">
    <source>
        <dbReference type="ARBA" id="ARBA00022723"/>
    </source>
</evidence>
<evidence type="ECO:0000259" key="2">
    <source>
        <dbReference type="PROSITE" id="PS51819"/>
    </source>
</evidence>
<evidence type="ECO:0000313" key="4">
    <source>
        <dbReference type="Proteomes" id="UP000628017"/>
    </source>
</evidence>
<dbReference type="RefSeq" id="WP_188670079.1">
    <property type="nucleotide sequence ID" value="NZ_BMKA01000001.1"/>
</dbReference>
<dbReference type="GO" id="GO:0046491">
    <property type="term" value="P:L-methylmalonyl-CoA metabolic process"/>
    <property type="evidence" value="ECO:0007669"/>
    <property type="project" value="TreeGrafter"/>
</dbReference>
<dbReference type="PANTHER" id="PTHR43048:SF3">
    <property type="entry name" value="METHYLMALONYL-COA EPIMERASE, MITOCHONDRIAL"/>
    <property type="match status" value="1"/>
</dbReference>
<evidence type="ECO:0000313" key="3">
    <source>
        <dbReference type="EMBL" id="GGA05990.1"/>
    </source>
</evidence>
<dbReference type="GO" id="GO:0046872">
    <property type="term" value="F:metal ion binding"/>
    <property type="evidence" value="ECO:0007669"/>
    <property type="project" value="UniProtKB-KW"/>
</dbReference>
<sequence length="127" mass="14149">MAEVRLEHANITVSDPERSAKMLEDIFGWKVRWAGEAIDTGRSIHVGGEESYLALYHSGTEQGAAGDSYKTVNGLNHLAVVVDDLHAVEQKVRAAGYTPGEHHDYEPGERFYFRDHDGIEFEVVSYA</sequence>
<comment type="caution">
    <text evidence="3">The sequence shown here is derived from an EMBL/GenBank/DDBJ whole genome shotgun (WGS) entry which is preliminary data.</text>
</comment>
<dbReference type="EMBL" id="BMKA01000001">
    <property type="protein sequence ID" value="GGA05990.1"/>
    <property type="molecule type" value="Genomic_DNA"/>
</dbReference>
<dbReference type="InterPro" id="IPR051785">
    <property type="entry name" value="MMCE/EMCE_epimerase"/>
</dbReference>
<dbReference type="InterPro" id="IPR004360">
    <property type="entry name" value="Glyas_Fos-R_dOase_dom"/>
</dbReference>
<organism evidence="3 4">
    <name type="scientific">Neptunicoccus cionae</name>
    <dbReference type="NCBI Taxonomy" id="2035344"/>
    <lineage>
        <taxon>Bacteria</taxon>
        <taxon>Pseudomonadati</taxon>
        <taxon>Pseudomonadota</taxon>
        <taxon>Alphaproteobacteria</taxon>
        <taxon>Rhodobacterales</taxon>
        <taxon>Paracoccaceae</taxon>
        <taxon>Neptunicoccus</taxon>
    </lineage>
</organism>
<name>A0A916QRU9_9RHOB</name>
<accession>A0A916QRU9</accession>
<dbReference type="InterPro" id="IPR037523">
    <property type="entry name" value="VOC_core"/>
</dbReference>
<dbReference type="InterPro" id="IPR029068">
    <property type="entry name" value="Glyas_Bleomycin-R_OHBP_Dase"/>
</dbReference>
<reference evidence="3" key="1">
    <citation type="journal article" date="2014" name="Int. J. Syst. Evol. Microbiol.">
        <title>Complete genome sequence of Corynebacterium casei LMG S-19264T (=DSM 44701T), isolated from a smear-ripened cheese.</title>
        <authorList>
            <consortium name="US DOE Joint Genome Institute (JGI-PGF)"/>
            <person name="Walter F."/>
            <person name="Albersmeier A."/>
            <person name="Kalinowski J."/>
            <person name="Ruckert C."/>
        </authorList>
    </citation>
    <scope>NUCLEOTIDE SEQUENCE</scope>
    <source>
        <strain evidence="3">CGMCC 1.15880</strain>
    </source>
</reference>
<dbReference type="Pfam" id="PF00903">
    <property type="entry name" value="Glyoxalase"/>
    <property type="match status" value="1"/>
</dbReference>
<dbReference type="GO" id="GO:0016829">
    <property type="term" value="F:lyase activity"/>
    <property type="evidence" value="ECO:0007669"/>
    <property type="project" value="UniProtKB-KW"/>
</dbReference>
<dbReference type="PROSITE" id="PS51819">
    <property type="entry name" value="VOC"/>
    <property type="match status" value="1"/>
</dbReference>
<keyword evidence="4" id="KW-1185">Reference proteome</keyword>